<keyword evidence="13" id="KW-1185">Reference proteome</keyword>
<evidence type="ECO:0000256" key="4">
    <source>
        <dbReference type="ARBA" id="ARBA00022553"/>
    </source>
</evidence>
<gene>
    <name evidence="12" type="ORF">MAR_019708</name>
</gene>
<sequence length="241" mass="25837">MTIHPDILYKREGDSIVQTYRLAPGVEFSNTIKFGTEYESRDTTEPPRWHNKAMPSFTEGAFKQEVYPQLPGKCKLEVEGNIEGGCMVVGKVAIVTGGGTGIGQAITQELLFLVNNGGGQFPSPAADIRLKGWNAVIETNLTGTFLCCREGAARAGVDNLTKTMAIEWADKGVSASVLFLLSPAASFISGETVKVDAGSSLYANMWTIPDHKKSIPYTWATDDTGDNDDGSSSSSSTKSKL</sequence>
<keyword evidence="5" id="KW-0276">Fatty acid metabolism</keyword>
<dbReference type="PANTHER" id="PTHR24317">
    <property type="entry name" value="PEROXISOMAL TRANS-2-ENOYL-COA REDUCTASE"/>
    <property type="match status" value="1"/>
</dbReference>
<comment type="pathway">
    <text evidence="2">Lipid metabolism.</text>
</comment>
<keyword evidence="10" id="KW-0275">Fatty acid biosynthesis</keyword>
<evidence type="ECO:0000256" key="7">
    <source>
        <dbReference type="ARBA" id="ARBA00023002"/>
    </source>
</evidence>
<keyword evidence="6" id="KW-0521">NADP</keyword>
<evidence type="ECO:0000313" key="13">
    <source>
        <dbReference type="Proteomes" id="UP001164746"/>
    </source>
</evidence>
<evidence type="ECO:0000313" key="12">
    <source>
        <dbReference type="EMBL" id="WAR04339.1"/>
    </source>
</evidence>
<evidence type="ECO:0000256" key="5">
    <source>
        <dbReference type="ARBA" id="ARBA00022832"/>
    </source>
</evidence>
<evidence type="ECO:0000256" key="6">
    <source>
        <dbReference type="ARBA" id="ARBA00022857"/>
    </source>
</evidence>
<evidence type="ECO:0000256" key="1">
    <source>
        <dbReference type="ARBA" id="ARBA00004275"/>
    </source>
</evidence>
<keyword evidence="4" id="KW-0597">Phosphoprotein</keyword>
<protein>
    <submittedName>
        <fullName evidence="12">PECR-like protein</fullName>
    </submittedName>
</protein>
<feature type="region of interest" description="Disordered" evidence="11">
    <location>
        <begin position="220"/>
        <end position="241"/>
    </location>
</feature>
<dbReference type="EMBL" id="CP111016">
    <property type="protein sequence ID" value="WAR04339.1"/>
    <property type="molecule type" value="Genomic_DNA"/>
</dbReference>
<evidence type="ECO:0000256" key="9">
    <source>
        <dbReference type="ARBA" id="ARBA00023140"/>
    </source>
</evidence>
<organism evidence="12 13">
    <name type="scientific">Mya arenaria</name>
    <name type="common">Soft-shell clam</name>
    <dbReference type="NCBI Taxonomy" id="6604"/>
    <lineage>
        <taxon>Eukaryota</taxon>
        <taxon>Metazoa</taxon>
        <taxon>Spiralia</taxon>
        <taxon>Lophotrochozoa</taxon>
        <taxon>Mollusca</taxon>
        <taxon>Bivalvia</taxon>
        <taxon>Autobranchia</taxon>
        <taxon>Heteroconchia</taxon>
        <taxon>Euheterodonta</taxon>
        <taxon>Imparidentia</taxon>
        <taxon>Neoheterodontei</taxon>
        <taxon>Myida</taxon>
        <taxon>Myoidea</taxon>
        <taxon>Myidae</taxon>
        <taxon>Mya</taxon>
    </lineage>
</organism>
<keyword evidence="7" id="KW-0560">Oxidoreductase</keyword>
<dbReference type="Gene3D" id="3.40.50.720">
    <property type="entry name" value="NAD(P)-binding Rossmann-like Domain"/>
    <property type="match status" value="2"/>
</dbReference>
<evidence type="ECO:0000256" key="3">
    <source>
        <dbReference type="ARBA" id="ARBA00022516"/>
    </source>
</evidence>
<comment type="subcellular location">
    <subcellularLocation>
        <location evidence="1">Peroxisome</location>
    </subcellularLocation>
</comment>
<dbReference type="InterPro" id="IPR052388">
    <property type="entry name" value="Peroxisomal_t2-enoyl-CoA_red"/>
</dbReference>
<name>A0ABY7E7D7_MYAAR</name>
<dbReference type="PANTHER" id="PTHR24317:SF7">
    <property type="entry name" value="PEROXISOMAL TRANS-2-ENOYL-COA REDUCTASE"/>
    <property type="match status" value="1"/>
</dbReference>
<keyword evidence="3" id="KW-0444">Lipid biosynthesis</keyword>
<dbReference type="Proteomes" id="UP001164746">
    <property type="component" value="Chromosome 5"/>
</dbReference>
<feature type="compositionally biased region" description="Low complexity" evidence="11">
    <location>
        <begin position="230"/>
        <end position="241"/>
    </location>
</feature>
<proteinExistence type="predicted"/>
<reference evidence="12" key="1">
    <citation type="submission" date="2022-11" db="EMBL/GenBank/DDBJ databases">
        <title>Centuries of genome instability and evolution in soft-shell clam transmissible cancer (bioRxiv).</title>
        <authorList>
            <person name="Hart S.F.M."/>
            <person name="Yonemitsu M.A."/>
            <person name="Giersch R.M."/>
            <person name="Beal B.F."/>
            <person name="Arriagada G."/>
            <person name="Davis B.W."/>
            <person name="Ostrander E.A."/>
            <person name="Goff S.P."/>
            <person name="Metzger M.J."/>
        </authorList>
    </citation>
    <scope>NUCLEOTIDE SEQUENCE</scope>
    <source>
        <strain evidence="12">MELC-2E11</strain>
        <tissue evidence="12">Siphon/mantle</tissue>
    </source>
</reference>
<dbReference type="InterPro" id="IPR036291">
    <property type="entry name" value="NAD(P)-bd_dom_sf"/>
</dbReference>
<keyword evidence="9" id="KW-0576">Peroxisome</keyword>
<evidence type="ECO:0000256" key="10">
    <source>
        <dbReference type="ARBA" id="ARBA00023160"/>
    </source>
</evidence>
<evidence type="ECO:0000256" key="2">
    <source>
        <dbReference type="ARBA" id="ARBA00005189"/>
    </source>
</evidence>
<evidence type="ECO:0000256" key="11">
    <source>
        <dbReference type="SAM" id="MobiDB-lite"/>
    </source>
</evidence>
<keyword evidence="8" id="KW-0443">Lipid metabolism</keyword>
<evidence type="ECO:0000256" key="8">
    <source>
        <dbReference type="ARBA" id="ARBA00023098"/>
    </source>
</evidence>
<accession>A0ABY7E7D7</accession>
<dbReference type="SUPFAM" id="SSF51735">
    <property type="entry name" value="NAD(P)-binding Rossmann-fold domains"/>
    <property type="match status" value="1"/>
</dbReference>